<sequence>STMTDKFTESEKVKTVLKVELDAKRKEAADLSNKLSEAKNSKSSLASELEAKKSQAEVSRAELTDSVPLQKHKELTASLQGEIHDINQQLGETEHKYMEADKVRAALQKNVK</sequence>
<proteinExistence type="predicted"/>
<dbReference type="AlphaFoldDB" id="S4RPD2"/>
<evidence type="ECO:0000256" key="1">
    <source>
        <dbReference type="SAM" id="MobiDB-lite"/>
    </source>
</evidence>
<feature type="region of interest" description="Disordered" evidence="1">
    <location>
        <begin position="30"/>
        <end position="54"/>
    </location>
</feature>
<organism evidence="2">
    <name type="scientific">Petromyzon marinus</name>
    <name type="common">Sea lamprey</name>
    <dbReference type="NCBI Taxonomy" id="7757"/>
    <lineage>
        <taxon>Eukaryota</taxon>
        <taxon>Metazoa</taxon>
        <taxon>Chordata</taxon>
        <taxon>Craniata</taxon>
        <taxon>Vertebrata</taxon>
        <taxon>Cyclostomata</taxon>
        <taxon>Hyperoartia</taxon>
        <taxon>Petromyzontiformes</taxon>
        <taxon>Petromyzontidae</taxon>
        <taxon>Petromyzon</taxon>
    </lineage>
</organism>
<dbReference type="Ensembl" id="ENSPMAT00000007099.1">
    <property type="protein sequence ID" value="ENSPMAP00000007068.1"/>
    <property type="gene ID" value="ENSPMAG00000006419.1"/>
</dbReference>
<reference evidence="2" key="1">
    <citation type="submission" date="2025-08" db="UniProtKB">
        <authorList>
            <consortium name="Ensembl"/>
        </authorList>
    </citation>
    <scope>IDENTIFICATION</scope>
</reference>
<accession>S4RPD2</accession>
<dbReference type="HOGENOM" id="CLU_2151588_0_0_1"/>
<name>S4RPD2_PETMA</name>
<protein>
    <submittedName>
        <fullName evidence="2">Uncharacterized protein</fullName>
    </submittedName>
</protein>
<reference evidence="2" key="2">
    <citation type="submission" date="2025-09" db="UniProtKB">
        <authorList>
            <consortium name="Ensembl"/>
        </authorList>
    </citation>
    <scope>IDENTIFICATION</scope>
</reference>
<evidence type="ECO:0000313" key="2">
    <source>
        <dbReference type="Ensembl" id="ENSPMAP00000007068.1"/>
    </source>
</evidence>